<dbReference type="FunFam" id="3.60.21.10:FF:000035">
    <property type="entry name" value="Lariat debranching enzyme"/>
    <property type="match status" value="1"/>
</dbReference>
<evidence type="ECO:0000256" key="3">
    <source>
        <dbReference type="ARBA" id="ARBA00001954"/>
    </source>
</evidence>
<keyword evidence="10" id="KW-0408">Iron</keyword>
<dbReference type="GO" id="GO:0005634">
    <property type="term" value="C:nucleus"/>
    <property type="evidence" value="ECO:0007669"/>
    <property type="project" value="UniProtKB-SubCell"/>
</dbReference>
<evidence type="ECO:0000256" key="11">
    <source>
        <dbReference type="ARBA" id="ARBA00023211"/>
    </source>
</evidence>
<evidence type="ECO:0000256" key="9">
    <source>
        <dbReference type="ARBA" id="ARBA00022833"/>
    </source>
</evidence>
<dbReference type="EMBL" id="GDKF01000037">
    <property type="protein sequence ID" value="JAT78585.1"/>
    <property type="molecule type" value="Transcribed_RNA"/>
</dbReference>
<protein>
    <recommendedName>
        <fullName evidence="14">Lariat debranching enzyme C-terminal domain-containing protein</fullName>
    </recommendedName>
</protein>
<feature type="domain" description="Lariat debranching enzyme C-terminal" evidence="14">
    <location>
        <begin position="337"/>
        <end position="481"/>
    </location>
</feature>
<dbReference type="PANTHER" id="PTHR12849">
    <property type="entry name" value="RNA LARIAT DEBRANCHING ENZYME"/>
    <property type="match status" value="1"/>
</dbReference>
<dbReference type="Gene3D" id="3.60.21.10">
    <property type="match status" value="1"/>
</dbReference>
<comment type="cofactor">
    <cofactor evidence="1">
        <name>Mn(2+)</name>
        <dbReference type="ChEBI" id="CHEBI:29035"/>
    </cofactor>
</comment>
<feature type="compositionally biased region" description="Polar residues" evidence="13">
    <location>
        <begin position="328"/>
        <end position="339"/>
    </location>
</feature>
<dbReference type="CDD" id="cd00844">
    <property type="entry name" value="MPP_Dbr1_N"/>
    <property type="match status" value="1"/>
</dbReference>
<feature type="compositionally biased region" description="Acidic residues" evidence="13">
    <location>
        <begin position="511"/>
        <end position="527"/>
    </location>
</feature>
<sequence>LAMHRSTYVCQCSYIVTISSSFFTGCRPQLGRERQSCPKPAANNLRHAGRGSHMACGHLLSRVVEDSSNVMTGLRVAVEGCCHGELDAIYSTLQALAEQDGRPIDLLICCGDFQAVRNLDDLECMACPPKYRSIQSFYRYYSGEARAPIPTLFIGGNHEAANHLWELHYGGWAAPNILYLGAAGVVGFGGLRIAGLSGTYAAHHYPLGHFERPPYNNSSMRSAYHVRSLEVHRLARLATAPDIMLSHDWPQGIARHGDLDALLRRKSFLRSEITDNSLGSPPAAELLHHLRPAYWFSAHLHTKFAALVRHAAEPEQEVPQKHPPKGSSPGTLEPRSSNAAPRVRGRHPATRFLSLDKCLPRRQFLQVLDFPEASGAHEFTYDAEWAAVLRATHELQNLAPAPTALPRGPPAPVTPAEVASAEAALRAASPTGDLAVPTNFVATAPAHDPGRPGQRGRMPRAAPRNPQTLEYLRRLGLPYDLDLDAVPGPPHGGWAAGGPTPPQATRASEPNPEEIDLDLESEEEDKDSAEAEHNSNLCGSDGRPPLLASLAAVLGPQNPEEVQLDSETEES</sequence>
<organism evidence="15">
    <name type="scientific">Auxenochlorella protothecoides</name>
    <name type="common">Green microalga</name>
    <name type="synonym">Chlorella protothecoides</name>
    <dbReference type="NCBI Taxonomy" id="3075"/>
    <lineage>
        <taxon>Eukaryota</taxon>
        <taxon>Viridiplantae</taxon>
        <taxon>Chlorophyta</taxon>
        <taxon>core chlorophytes</taxon>
        <taxon>Trebouxiophyceae</taxon>
        <taxon>Chlorellales</taxon>
        <taxon>Chlorellaceae</taxon>
        <taxon>Auxenochlorella</taxon>
    </lineage>
</organism>
<evidence type="ECO:0000256" key="2">
    <source>
        <dbReference type="ARBA" id="ARBA00001947"/>
    </source>
</evidence>
<dbReference type="SUPFAM" id="SSF56300">
    <property type="entry name" value="Metallo-dependent phosphatases"/>
    <property type="match status" value="1"/>
</dbReference>
<comment type="cofactor">
    <cofactor evidence="2">
        <name>Zn(2+)</name>
        <dbReference type="ChEBI" id="CHEBI:29105"/>
    </cofactor>
</comment>
<evidence type="ECO:0000313" key="15">
    <source>
        <dbReference type="EMBL" id="JAT78585.1"/>
    </source>
</evidence>
<evidence type="ECO:0000256" key="4">
    <source>
        <dbReference type="ARBA" id="ARBA00004123"/>
    </source>
</evidence>
<keyword evidence="12" id="KW-0539">Nucleus</keyword>
<feature type="region of interest" description="Disordered" evidence="13">
    <location>
        <begin position="442"/>
        <end position="466"/>
    </location>
</feature>
<dbReference type="AlphaFoldDB" id="A0A1D2AI43"/>
<feature type="compositionally biased region" description="Low complexity" evidence="13">
    <location>
        <begin position="451"/>
        <end position="464"/>
    </location>
</feature>
<dbReference type="SMART" id="SM01124">
    <property type="entry name" value="DBR1"/>
    <property type="match status" value="1"/>
</dbReference>
<proteinExistence type="inferred from homology"/>
<evidence type="ECO:0000256" key="12">
    <source>
        <dbReference type="ARBA" id="ARBA00023242"/>
    </source>
</evidence>
<keyword evidence="11" id="KW-0464">Manganese</keyword>
<evidence type="ECO:0000256" key="1">
    <source>
        <dbReference type="ARBA" id="ARBA00001936"/>
    </source>
</evidence>
<keyword evidence="9" id="KW-0862">Zinc</keyword>
<dbReference type="Pfam" id="PF00149">
    <property type="entry name" value="Metallophos"/>
    <property type="match status" value="1"/>
</dbReference>
<keyword evidence="8" id="KW-0378">Hydrolase</keyword>
<evidence type="ECO:0000259" key="14">
    <source>
        <dbReference type="SMART" id="SM01124"/>
    </source>
</evidence>
<gene>
    <name evidence="15" type="ORF">g.43987</name>
</gene>
<feature type="region of interest" description="Disordered" evidence="13">
    <location>
        <begin position="488"/>
        <end position="571"/>
    </location>
</feature>
<comment type="subcellular location">
    <subcellularLocation>
        <location evidence="4">Nucleus</location>
    </subcellularLocation>
</comment>
<comment type="cofactor">
    <cofactor evidence="3">
        <name>Fe(2+)</name>
        <dbReference type="ChEBI" id="CHEBI:29033"/>
    </cofactor>
</comment>
<dbReference type="InterPro" id="IPR029052">
    <property type="entry name" value="Metallo-depent_PP-like"/>
</dbReference>
<comment type="similarity">
    <text evidence="5">Belongs to the lariat debranching enzyme family.</text>
</comment>
<dbReference type="Pfam" id="PF05011">
    <property type="entry name" value="DBR1"/>
    <property type="match status" value="1"/>
</dbReference>
<keyword evidence="7" id="KW-0479">Metal-binding</keyword>
<evidence type="ECO:0000256" key="5">
    <source>
        <dbReference type="ARBA" id="ARBA00006045"/>
    </source>
</evidence>
<dbReference type="GO" id="GO:0046872">
    <property type="term" value="F:metal ion binding"/>
    <property type="evidence" value="ECO:0007669"/>
    <property type="project" value="UniProtKB-KW"/>
</dbReference>
<evidence type="ECO:0000256" key="13">
    <source>
        <dbReference type="SAM" id="MobiDB-lite"/>
    </source>
</evidence>
<dbReference type="InterPro" id="IPR007708">
    <property type="entry name" value="DBR1_C"/>
</dbReference>
<dbReference type="InterPro" id="IPR041816">
    <property type="entry name" value="Dbr1_N"/>
</dbReference>
<name>A0A1D2AI43_AUXPR</name>
<reference evidence="15" key="1">
    <citation type="submission" date="2015-08" db="EMBL/GenBank/DDBJ databases">
        <authorList>
            <person name="Babu N.S."/>
            <person name="Beckwith C.J."/>
            <person name="Beseler K.G."/>
            <person name="Brison A."/>
            <person name="Carone J.V."/>
            <person name="Caskin T.P."/>
            <person name="Diamond M."/>
            <person name="Durham M.E."/>
            <person name="Foxe J.M."/>
            <person name="Go M."/>
            <person name="Henderson B.A."/>
            <person name="Jones I.B."/>
            <person name="McGettigan J.A."/>
            <person name="Micheletti S.J."/>
            <person name="Nasrallah M.E."/>
            <person name="Ortiz D."/>
            <person name="Piller C.R."/>
            <person name="Privatt S.R."/>
            <person name="Schneider S.L."/>
            <person name="Sharp S."/>
            <person name="Smith T.C."/>
            <person name="Stanton J.D."/>
            <person name="Ullery H.E."/>
            <person name="Wilson R.J."/>
            <person name="Serrano M.G."/>
            <person name="Buck G."/>
            <person name="Lee V."/>
            <person name="Wang Y."/>
            <person name="Carvalho R."/>
            <person name="Voegtly L."/>
            <person name="Shi R."/>
            <person name="Duckworth R."/>
            <person name="Johnson A."/>
            <person name="Loviza R."/>
            <person name="Walstead R."/>
            <person name="Shah Z."/>
            <person name="Kiflezghi M."/>
            <person name="Wade K."/>
            <person name="Ball S.L."/>
            <person name="Bradley K.W."/>
            <person name="Asai D.J."/>
            <person name="Bowman C.A."/>
            <person name="Russell D.A."/>
            <person name="Pope W.H."/>
            <person name="Jacobs-Sera D."/>
            <person name="Hendrix R.W."/>
            <person name="Hatfull G.F."/>
        </authorList>
    </citation>
    <scope>NUCLEOTIDE SEQUENCE</scope>
</reference>
<dbReference type="GO" id="GO:0008419">
    <property type="term" value="F:RNA lariat debranching enzyme activity"/>
    <property type="evidence" value="ECO:0007669"/>
    <property type="project" value="TreeGrafter"/>
</dbReference>
<feature type="region of interest" description="Disordered" evidence="13">
    <location>
        <begin position="400"/>
        <end position="425"/>
    </location>
</feature>
<keyword evidence="6" id="KW-0507">mRNA processing</keyword>
<evidence type="ECO:0000256" key="10">
    <source>
        <dbReference type="ARBA" id="ARBA00023004"/>
    </source>
</evidence>
<feature type="region of interest" description="Disordered" evidence="13">
    <location>
        <begin position="312"/>
        <end position="347"/>
    </location>
</feature>
<accession>A0A1D2AI43</accession>
<feature type="compositionally biased region" description="Low complexity" evidence="13">
    <location>
        <begin position="414"/>
        <end position="425"/>
    </location>
</feature>
<evidence type="ECO:0000256" key="7">
    <source>
        <dbReference type="ARBA" id="ARBA00022723"/>
    </source>
</evidence>
<dbReference type="GO" id="GO:0000398">
    <property type="term" value="P:mRNA splicing, via spliceosome"/>
    <property type="evidence" value="ECO:0007669"/>
    <property type="project" value="TreeGrafter"/>
</dbReference>
<evidence type="ECO:0000256" key="6">
    <source>
        <dbReference type="ARBA" id="ARBA00022664"/>
    </source>
</evidence>
<dbReference type="PANTHER" id="PTHR12849:SF0">
    <property type="entry name" value="LARIAT DEBRANCHING ENZYME"/>
    <property type="match status" value="1"/>
</dbReference>
<feature type="compositionally biased region" description="Acidic residues" evidence="13">
    <location>
        <begin position="562"/>
        <end position="571"/>
    </location>
</feature>
<feature type="non-terminal residue" evidence="15">
    <location>
        <position position="1"/>
    </location>
</feature>
<evidence type="ECO:0000256" key="8">
    <source>
        <dbReference type="ARBA" id="ARBA00022801"/>
    </source>
</evidence>
<dbReference type="InterPro" id="IPR004843">
    <property type="entry name" value="Calcineurin-like_PHP"/>
</dbReference>